<evidence type="ECO:0000256" key="5">
    <source>
        <dbReference type="PROSITE-ProRule" id="PRU00288"/>
    </source>
</evidence>
<dbReference type="Pfam" id="PF01412">
    <property type="entry name" value="ArfGap"/>
    <property type="match status" value="1"/>
</dbReference>
<dbReference type="InterPro" id="IPR051718">
    <property type="entry name" value="ARF_GTPase-activating"/>
</dbReference>
<dbReference type="GO" id="GO:0008270">
    <property type="term" value="F:zinc ion binding"/>
    <property type="evidence" value="ECO:0007669"/>
    <property type="project" value="UniProtKB-KW"/>
</dbReference>
<feature type="region of interest" description="Disordered" evidence="7">
    <location>
        <begin position="324"/>
        <end position="345"/>
    </location>
</feature>
<dbReference type="Proteomes" id="UP000322899">
    <property type="component" value="Unassembled WGS sequence"/>
</dbReference>
<dbReference type="SMART" id="SM00105">
    <property type="entry name" value="ArfGap"/>
    <property type="match status" value="1"/>
</dbReference>
<organism evidence="9 12">
    <name type="scientific">Cafeteria roenbergensis</name>
    <name type="common">Marine flagellate</name>
    <dbReference type="NCBI Taxonomy" id="33653"/>
    <lineage>
        <taxon>Eukaryota</taxon>
        <taxon>Sar</taxon>
        <taxon>Stramenopiles</taxon>
        <taxon>Bigyra</taxon>
        <taxon>Opalozoa</taxon>
        <taxon>Bicosoecida</taxon>
        <taxon>Cafeteriaceae</taxon>
        <taxon>Cafeteria</taxon>
    </lineage>
</organism>
<dbReference type="SUPFAM" id="SSF57863">
    <property type="entry name" value="ArfGap/RecO-like zinc finger"/>
    <property type="match status" value="1"/>
</dbReference>
<keyword evidence="6" id="KW-0175">Coiled coil</keyword>
<proteinExistence type="predicted"/>
<accession>A0A5A8DM37</accession>
<keyword evidence="2" id="KW-0479">Metal-binding</keyword>
<dbReference type="InterPro" id="IPR001164">
    <property type="entry name" value="ArfGAP_dom"/>
</dbReference>
<feature type="compositionally biased region" description="Low complexity" evidence="7">
    <location>
        <begin position="332"/>
        <end position="345"/>
    </location>
</feature>
<evidence type="ECO:0000259" key="8">
    <source>
        <dbReference type="PROSITE" id="PS50115"/>
    </source>
</evidence>
<evidence type="ECO:0000256" key="7">
    <source>
        <dbReference type="SAM" id="MobiDB-lite"/>
    </source>
</evidence>
<dbReference type="InterPro" id="IPR037278">
    <property type="entry name" value="ARFGAP/RecO"/>
</dbReference>
<evidence type="ECO:0000256" key="1">
    <source>
        <dbReference type="ARBA" id="ARBA00022468"/>
    </source>
</evidence>
<feature type="domain" description="Arf-GAP" evidence="8">
    <location>
        <begin position="6"/>
        <end position="128"/>
    </location>
</feature>
<feature type="region of interest" description="Disordered" evidence="7">
    <location>
        <begin position="143"/>
        <end position="163"/>
    </location>
</feature>
<evidence type="ECO:0000313" key="12">
    <source>
        <dbReference type="Proteomes" id="UP000325113"/>
    </source>
</evidence>
<dbReference type="InterPro" id="IPR038508">
    <property type="entry name" value="ArfGAP_dom_sf"/>
</dbReference>
<dbReference type="GO" id="GO:0005096">
    <property type="term" value="F:GTPase activator activity"/>
    <property type="evidence" value="ECO:0007669"/>
    <property type="project" value="UniProtKB-KW"/>
</dbReference>
<dbReference type="Proteomes" id="UP000325113">
    <property type="component" value="Unassembled WGS sequence"/>
</dbReference>
<dbReference type="CDD" id="cd08204">
    <property type="entry name" value="ArfGap"/>
    <property type="match status" value="1"/>
</dbReference>
<dbReference type="PANTHER" id="PTHR45705:SF1">
    <property type="entry name" value="FI20236P1"/>
    <property type="match status" value="1"/>
</dbReference>
<feature type="region of interest" description="Disordered" evidence="7">
    <location>
        <begin position="370"/>
        <end position="433"/>
    </location>
</feature>
<keyword evidence="1" id="KW-0343">GTPase activation</keyword>
<gene>
    <name evidence="10" type="ORF">FNF27_05219</name>
    <name evidence="9" type="ORF">FNF31_01514</name>
</gene>
<evidence type="ECO:0000256" key="2">
    <source>
        <dbReference type="ARBA" id="ARBA00022723"/>
    </source>
</evidence>
<name>A0A5A8DM37_CAFRO</name>
<feature type="compositionally biased region" description="Low complexity" evidence="7">
    <location>
        <begin position="403"/>
        <end position="418"/>
    </location>
</feature>
<dbReference type="OrthoDB" id="1638493at2759"/>
<dbReference type="PROSITE" id="PS50115">
    <property type="entry name" value="ARFGAP"/>
    <property type="match status" value="1"/>
</dbReference>
<evidence type="ECO:0000256" key="6">
    <source>
        <dbReference type="SAM" id="Coils"/>
    </source>
</evidence>
<keyword evidence="4" id="KW-0862">Zinc</keyword>
<dbReference type="EMBL" id="VLTM01000009">
    <property type="protein sequence ID" value="KAA0166288.1"/>
    <property type="molecule type" value="Genomic_DNA"/>
</dbReference>
<feature type="region of interest" description="Disordered" evidence="7">
    <location>
        <begin position="539"/>
        <end position="564"/>
    </location>
</feature>
<dbReference type="FunFam" id="1.10.220.150:FF:000009">
    <property type="entry name" value="stromal membrane-associated protein 1 isoform X1"/>
    <property type="match status" value="1"/>
</dbReference>
<keyword evidence="3 5" id="KW-0863">Zinc-finger</keyword>
<dbReference type="PRINTS" id="PR00405">
    <property type="entry name" value="REVINTRACTNG"/>
</dbReference>
<protein>
    <recommendedName>
        <fullName evidence="8">Arf-GAP domain-containing protein</fullName>
    </recommendedName>
</protein>
<dbReference type="AlphaFoldDB" id="A0A5A8DM37"/>
<evidence type="ECO:0000313" key="9">
    <source>
        <dbReference type="EMBL" id="KAA0166288.1"/>
    </source>
</evidence>
<reference evidence="11 12" key="1">
    <citation type="submission" date="2019-07" db="EMBL/GenBank/DDBJ databases">
        <title>Genomes of Cafeteria roenbergensis.</title>
        <authorList>
            <person name="Fischer M.G."/>
            <person name="Hackl T."/>
            <person name="Roman M."/>
        </authorList>
    </citation>
    <scope>NUCLEOTIDE SEQUENCE [LARGE SCALE GENOMIC DNA]</scope>
    <source>
        <strain evidence="9 12">Cflag</strain>
        <strain evidence="10 11">E4-10P</strain>
    </source>
</reference>
<dbReference type="Gene3D" id="1.10.220.150">
    <property type="entry name" value="Arf GTPase activating protein"/>
    <property type="match status" value="1"/>
</dbReference>
<feature type="coiled-coil region" evidence="6">
    <location>
        <begin position="171"/>
        <end position="226"/>
    </location>
</feature>
<dbReference type="PANTHER" id="PTHR45705">
    <property type="entry name" value="FI20236P1"/>
    <property type="match status" value="1"/>
</dbReference>
<evidence type="ECO:0000256" key="3">
    <source>
        <dbReference type="ARBA" id="ARBA00022771"/>
    </source>
</evidence>
<evidence type="ECO:0000313" key="10">
    <source>
        <dbReference type="EMBL" id="KAA0173293.1"/>
    </source>
</evidence>
<dbReference type="GO" id="GO:0005737">
    <property type="term" value="C:cytoplasm"/>
    <property type="evidence" value="ECO:0007669"/>
    <property type="project" value="TreeGrafter"/>
</dbReference>
<sequence length="564" mass="57212">MSTREHQQLRDLLRLPQNARCVDCAVLDPKWASFSLGYFMCIECSGIHRMLGTHITKVKSTTLDTWKPEYVEVVRRRGNVSFNAEWEARLPAGKTIDAHTGSAERERFIRAKYERQAFRGTATRDSYARAAAKMGCAVDESGALSPAVSGSDSPTAAAAAAAPRVSPAVARRLAAKKAKEAEERNKKARAAEAAEAAKRAAEAEAKAAAEVAKRAAEAEARAAAETDVGELFGSAPAPAPAPAASGGGGFAFATATAPAPAPAATGGFAFGAAAPAATTAPTSEHGAATSGGGGGGGFAFMSSPTPAAETSPAAAAVAAVMAGGGGGDSGHARSTSALAAPGATPAPARDLPVMLGSSAAPAVSLPPIGTLGPLPSPSDPLADMHSHALGHHGLPGAQGSDFPGSAGVPSAAGASKVGPPGSDADGGMTQEEAKAAAEKALLSAMAEIRRLQSADWEATYGELGSVAEARKEQASALEEHKAVVDSLGEAFDAAQRALAKKFEKLEASAVEAQRTRMFNLQRAAGALQRKEYEATMYDIAPRSQPAPERPSPEAEAQSNGFAFA</sequence>
<evidence type="ECO:0000256" key="4">
    <source>
        <dbReference type="ARBA" id="ARBA00022833"/>
    </source>
</evidence>
<dbReference type="EMBL" id="VLTO01000035">
    <property type="protein sequence ID" value="KAA0173293.1"/>
    <property type="molecule type" value="Genomic_DNA"/>
</dbReference>
<comment type="caution">
    <text evidence="9">The sequence shown here is derived from an EMBL/GenBank/DDBJ whole genome shotgun (WGS) entry which is preliminary data.</text>
</comment>
<evidence type="ECO:0000313" key="11">
    <source>
        <dbReference type="Proteomes" id="UP000322899"/>
    </source>
</evidence>